<feature type="compositionally biased region" description="Basic and acidic residues" evidence="1">
    <location>
        <begin position="50"/>
        <end position="61"/>
    </location>
</feature>
<dbReference type="GeneID" id="36399840"/>
<dbReference type="EMBL" id="CCYD01002664">
    <property type="protein sequence ID" value="CEG47636.1"/>
    <property type="molecule type" value="Genomic_DNA"/>
</dbReference>
<keyword evidence="3" id="KW-1185">Reference proteome</keyword>
<sequence>MDWGLRVLCKRAENGIEKLPTKGLNQYVAVKQEARRRVFATAKFGQELKNDRAHASEKSEDSDTDAAPRRSSTKSIIALIDLTHGQQRKTACDELFDVHIQVKLRARPNPHATPIDSTWCTYEYSHKFVIVMKIYLPGSTDRELSVRQMKLFDCFEAFFEKILFLQNYRRRISHRSKFNFLTMQNCYHQPVSNRAAKAVSSIVRIIAVDGKDEVGIYSLVGKGLIVFVRWQL</sequence>
<evidence type="ECO:0000313" key="3">
    <source>
        <dbReference type="Proteomes" id="UP000054928"/>
    </source>
</evidence>
<feature type="region of interest" description="Disordered" evidence="1">
    <location>
        <begin position="50"/>
        <end position="70"/>
    </location>
</feature>
<proteinExistence type="predicted"/>
<dbReference type="Proteomes" id="UP000054928">
    <property type="component" value="Unassembled WGS sequence"/>
</dbReference>
<accession>A0A0P1AYU0</accession>
<dbReference type="AlphaFoldDB" id="A0A0P1AYU0"/>
<organism evidence="2 3">
    <name type="scientific">Plasmopara halstedii</name>
    <name type="common">Downy mildew of sunflower</name>
    <dbReference type="NCBI Taxonomy" id="4781"/>
    <lineage>
        <taxon>Eukaryota</taxon>
        <taxon>Sar</taxon>
        <taxon>Stramenopiles</taxon>
        <taxon>Oomycota</taxon>
        <taxon>Peronosporomycetes</taxon>
        <taxon>Peronosporales</taxon>
        <taxon>Peronosporaceae</taxon>
        <taxon>Plasmopara</taxon>
    </lineage>
</organism>
<evidence type="ECO:0000313" key="2">
    <source>
        <dbReference type="EMBL" id="CEG47636.1"/>
    </source>
</evidence>
<protein>
    <submittedName>
        <fullName evidence="2">Uncharacterized protein</fullName>
    </submittedName>
</protein>
<name>A0A0P1AYU0_PLAHL</name>
<evidence type="ECO:0000256" key="1">
    <source>
        <dbReference type="SAM" id="MobiDB-lite"/>
    </source>
</evidence>
<reference evidence="3" key="1">
    <citation type="submission" date="2014-09" db="EMBL/GenBank/DDBJ databases">
        <authorList>
            <person name="Sharma Rahul"/>
            <person name="Thines Marco"/>
        </authorList>
    </citation>
    <scope>NUCLEOTIDE SEQUENCE [LARGE SCALE GENOMIC DNA]</scope>
</reference>
<dbReference type="RefSeq" id="XP_024584005.1">
    <property type="nucleotide sequence ID" value="XM_024718625.1"/>
</dbReference>